<evidence type="ECO:0000256" key="1">
    <source>
        <dbReference type="SAM" id="MobiDB-lite"/>
    </source>
</evidence>
<gene>
    <name evidence="2" type="ORF">L210DRAFT_950485</name>
</gene>
<organism evidence="2 3">
    <name type="scientific">Boletus edulis BED1</name>
    <dbReference type="NCBI Taxonomy" id="1328754"/>
    <lineage>
        <taxon>Eukaryota</taxon>
        <taxon>Fungi</taxon>
        <taxon>Dikarya</taxon>
        <taxon>Basidiomycota</taxon>
        <taxon>Agaricomycotina</taxon>
        <taxon>Agaricomycetes</taxon>
        <taxon>Agaricomycetidae</taxon>
        <taxon>Boletales</taxon>
        <taxon>Boletineae</taxon>
        <taxon>Boletaceae</taxon>
        <taxon>Boletoideae</taxon>
        <taxon>Boletus</taxon>
    </lineage>
</organism>
<name>A0AAD4G9D2_BOLED</name>
<comment type="caution">
    <text evidence="2">The sequence shown here is derived from an EMBL/GenBank/DDBJ whole genome shotgun (WGS) entry which is preliminary data.</text>
</comment>
<reference evidence="2" key="2">
    <citation type="journal article" date="2020" name="Nat. Commun.">
        <title>Large-scale genome sequencing of mycorrhizal fungi provides insights into the early evolution of symbiotic traits.</title>
        <authorList>
            <person name="Miyauchi S."/>
            <person name="Kiss E."/>
            <person name="Kuo A."/>
            <person name="Drula E."/>
            <person name="Kohler A."/>
            <person name="Sanchez-Garcia M."/>
            <person name="Morin E."/>
            <person name="Andreopoulos B."/>
            <person name="Barry K.W."/>
            <person name="Bonito G."/>
            <person name="Buee M."/>
            <person name="Carver A."/>
            <person name="Chen C."/>
            <person name="Cichocki N."/>
            <person name="Clum A."/>
            <person name="Culley D."/>
            <person name="Crous P.W."/>
            <person name="Fauchery L."/>
            <person name="Girlanda M."/>
            <person name="Hayes R.D."/>
            <person name="Keri Z."/>
            <person name="LaButti K."/>
            <person name="Lipzen A."/>
            <person name="Lombard V."/>
            <person name="Magnuson J."/>
            <person name="Maillard F."/>
            <person name="Murat C."/>
            <person name="Nolan M."/>
            <person name="Ohm R.A."/>
            <person name="Pangilinan J."/>
            <person name="Pereira M.F."/>
            <person name="Perotto S."/>
            <person name="Peter M."/>
            <person name="Pfister S."/>
            <person name="Riley R."/>
            <person name="Sitrit Y."/>
            <person name="Stielow J.B."/>
            <person name="Szollosi G."/>
            <person name="Zifcakova L."/>
            <person name="Stursova M."/>
            <person name="Spatafora J.W."/>
            <person name="Tedersoo L."/>
            <person name="Vaario L.M."/>
            <person name="Yamada A."/>
            <person name="Yan M."/>
            <person name="Wang P."/>
            <person name="Xu J."/>
            <person name="Bruns T."/>
            <person name="Baldrian P."/>
            <person name="Vilgalys R."/>
            <person name="Dunand C."/>
            <person name="Henrissat B."/>
            <person name="Grigoriev I.V."/>
            <person name="Hibbett D."/>
            <person name="Nagy L.G."/>
            <person name="Martin F.M."/>
        </authorList>
    </citation>
    <scope>NUCLEOTIDE SEQUENCE</scope>
    <source>
        <strain evidence="2">BED1</strain>
    </source>
</reference>
<feature type="compositionally biased region" description="Pro residues" evidence="1">
    <location>
        <begin position="80"/>
        <end position="89"/>
    </location>
</feature>
<feature type="region of interest" description="Disordered" evidence="1">
    <location>
        <begin position="60"/>
        <end position="89"/>
    </location>
</feature>
<accession>A0AAD4G9D2</accession>
<sequence>MRSLTRRLCNHAQPSAIPLSSLTLSQVEADAHLTSSHALSLLQGCRAPMPSLLPSLLPDTSRVSSLSQGCCASDAQPSAHHPPPSHCLR</sequence>
<reference evidence="2" key="1">
    <citation type="submission" date="2019-10" db="EMBL/GenBank/DDBJ databases">
        <authorList>
            <consortium name="DOE Joint Genome Institute"/>
            <person name="Kuo A."/>
            <person name="Miyauchi S."/>
            <person name="Kiss E."/>
            <person name="Drula E."/>
            <person name="Kohler A."/>
            <person name="Sanchez-Garcia M."/>
            <person name="Andreopoulos B."/>
            <person name="Barry K.W."/>
            <person name="Bonito G."/>
            <person name="Buee M."/>
            <person name="Carver A."/>
            <person name="Chen C."/>
            <person name="Cichocki N."/>
            <person name="Clum A."/>
            <person name="Culley D."/>
            <person name="Crous P.W."/>
            <person name="Fauchery L."/>
            <person name="Girlanda M."/>
            <person name="Hayes R."/>
            <person name="Keri Z."/>
            <person name="LaButti K."/>
            <person name="Lipzen A."/>
            <person name="Lombard V."/>
            <person name="Magnuson J."/>
            <person name="Maillard F."/>
            <person name="Morin E."/>
            <person name="Murat C."/>
            <person name="Nolan M."/>
            <person name="Ohm R."/>
            <person name="Pangilinan J."/>
            <person name="Pereira M."/>
            <person name="Perotto S."/>
            <person name="Peter M."/>
            <person name="Riley R."/>
            <person name="Sitrit Y."/>
            <person name="Stielow B."/>
            <person name="Szollosi G."/>
            <person name="Zifcakova L."/>
            <person name="Stursova M."/>
            <person name="Spatafora J.W."/>
            <person name="Tedersoo L."/>
            <person name="Vaario L.-M."/>
            <person name="Yamada A."/>
            <person name="Yan M."/>
            <person name="Wang P."/>
            <person name="Xu J."/>
            <person name="Bruns T."/>
            <person name="Baldrian P."/>
            <person name="Vilgalys R."/>
            <person name="Henrissat B."/>
            <person name="Grigoriev I.V."/>
            <person name="Hibbett D."/>
            <person name="Nagy L.G."/>
            <person name="Martin F.M."/>
        </authorList>
    </citation>
    <scope>NUCLEOTIDE SEQUENCE</scope>
    <source>
        <strain evidence="2">BED1</strain>
    </source>
</reference>
<feature type="compositionally biased region" description="Polar residues" evidence="1">
    <location>
        <begin position="61"/>
        <end position="70"/>
    </location>
</feature>
<evidence type="ECO:0000313" key="3">
    <source>
        <dbReference type="Proteomes" id="UP001194468"/>
    </source>
</evidence>
<dbReference type="EMBL" id="WHUW01000052">
    <property type="protein sequence ID" value="KAF8431206.1"/>
    <property type="molecule type" value="Genomic_DNA"/>
</dbReference>
<dbReference type="Proteomes" id="UP001194468">
    <property type="component" value="Unassembled WGS sequence"/>
</dbReference>
<keyword evidence="3" id="KW-1185">Reference proteome</keyword>
<evidence type="ECO:0000313" key="2">
    <source>
        <dbReference type="EMBL" id="KAF8431206.1"/>
    </source>
</evidence>
<proteinExistence type="predicted"/>
<protein>
    <submittedName>
        <fullName evidence="2">Uncharacterized protein</fullName>
    </submittedName>
</protein>
<dbReference type="AlphaFoldDB" id="A0AAD4G9D2"/>